<dbReference type="STRING" id="398767.Glov_2406"/>
<name>B3E5D5_TRIL1</name>
<keyword evidence="2" id="KW-1185">Reference proteome</keyword>
<dbReference type="HOGENOM" id="CLU_052477_0_0_7"/>
<dbReference type="Proteomes" id="UP000002420">
    <property type="component" value="Chromosome"/>
</dbReference>
<evidence type="ECO:0000313" key="1">
    <source>
        <dbReference type="EMBL" id="ACD96122.1"/>
    </source>
</evidence>
<evidence type="ECO:0008006" key="3">
    <source>
        <dbReference type="Google" id="ProtNLM"/>
    </source>
</evidence>
<dbReference type="AlphaFoldDB" id="B3E5D5"/>
<dbReference type="RefSeq" id="WP_012470455.1">
    <property type="nucleotide sequence ID" value="NC_010814.1"/>
</dbReference>
<sequence length="367" mass="40190">MEMTHAKQAAPAAAAMTTREAAIRLLEGDTRPWAEGEPFTVRFYQPEDGYGVARLIYAVYGNGYPIDTFYIPEQLTEENRAGRIKSVVARTSSGEVICHFSLHRSSAPNPDMYEAGLGLTHPAYRACGAFERCFTLLFSLVENNSVTAIFGEAVCNHTITQKMAEPAKLVETALEVDLMPADTYAKERASDGRVSCLMYFRIGADQRRPLYIPDCYAAEIRFMMEGITLERELLGSSGSQPLPADSELQTESFSSSGVCRCSIIRPGQDLAGRLAALEDDLRSRGYALLECFVPLGVPEAAYSVAALRTAGFFLGGFLPCWFGDDGLLMLKLFGTAGFDSIKLFSERGKAIMAMVRADWARACGHGR</sequence>
<reference evidence="1 2" key="1">
    <citation type="submission" date="2008-05" db="EMBL/GenBank/DDBJ databases">
        <title>Complete sequence of chromosome of Geobacter lovleyi SZ.</title>
        <authorList>
            <consortium name="US DOE Joint Genome Institute"/>
            <person name="Lucas S."/>
            <person name="Copeland A."/>
            <person name="Lapidus A."/>
            <person name="Glavina del Rio T."/>
            <person name="Dalin E."/>
            <person name="Tice H."/>
            <person name="Bruce D."/>
            <person name="Goodwin L."/>
            <person name="Pitluck S."/>
            <person name="Chertkov O."/>
            <person name="Meincke L."/>
            <person name="Brettin T."/>
            <person name="Detter J.C."/>
            <person name="Han C."/>
            <person name="Tapia R."/>
            <person name="Kuske C.R."/>
            <person name="Schmutz J."/>
            <person name="Larimer F."/>
            <person name="Land M."/>
            <person name="Hauser L."/>
            <person name="Kyrpides N."/>
            <person name="Mikhailova N."/>
            <person name="Sung Y."/>
            <person name="Fletcher K.E."/>
            <person name="Ritalahti K.M."/>
            <person name="Loeffler F.E."/>
            <person name="Richardson P."/>
        </authorList>
    </citation>
    <scope>NUCLEOTIDE SEQUENCE [LARGE SCALE GENOMIC DNA]</scope>
    <source>
        <strain evidence="2">ATCC BAA-1151 / DSM 17278 / SZ</strain>
    </source>
</reference>
<accession>B3E5D5</accession>
<dbReference type="SUPFAM" id="SSF55729">
    <property type="entry name" value="Acyl-CoA N-acyltransferases (Nat)"/>
    <property type="match status" value="1"/>
</dbReference>
<proteinExistence type="predicted"/>
<evidence type="ECO:0000313" key="2">
    <source>
        <dbReference type="Proteomes" id="UP000002420"/>
    </source>
</evidence>
<dbReference type="eggNOG" id="COG3153">
    <property type="taxonomic scope" value="Bacteria"/>
</dbReference>
<organism evidence="1 2">
    <name type="scientific">Trichlorobacter lovleyi (strain ATCC BAA-1151 / DSM 17278 / SZ)</name>
    <name type="common">Geobacter lovleyi</name>
    <dbReference type="NCBI Taxonomy" id="398767"/>
    <lineage>
        <taxon>Bacteria</taxon>
        <taxon>Pseudomonadati</taxon>
        <taxon>Thermodesulfobacteriota</taxon>
        <taxon>Desulfuromonadia</taxon>
        <taxon>Geobacterales</taxon>
        <taxon>Geobacteraceae</taxon>
        <taxon>Trichlorobacter</taxon>
    </lineage>
</organism>
<dbReference type="InterPro" id="IPR016181">
    <property type="entry name" value="Acyl_CoA_acyltransferase"/>
</dbReference>
<protein>
    <recommendedName>
        <fullName evidence="3">N-acetyltransferase domain-containing protein</fullName>
    </recommendedName>
</protein>
<dbReference type="EMBL" id="CP001089">
    <property type="protein sequence ID" value="ACD96122.1"/>
    <property type="molecule type" value="Genomic_DNA"/>
</dbReference>
<gene>
    <name evidence="1" type="ordered locus">Glov_2406</name>
</gene>
<dbReference type="KEGG" id="glo:Glov_2406"/>